<keyword evidence="5" id="KW-0131">Cell cycle</keyword>
<evidence type="ECO:0000256" key="2">
    <source>
        <dbReference type="ARBA" id="ARBA00009820"/>
    </source>
</evidence>
<dbReference type="Pfam" id="PF04052">
    <property type="entry name" value="TolB_N"/>
    <property type="match status" value="1"/>
</dbReference>
<dbReference type="InterPro" id="IPR011659">
    <property type="entry name" value="WD40"/>
</dbReference>
<evidence type="ECO:0000259" key="6">
    <source>
        <dbReference type="Pfam" id="PF04052"/>
    </source>
</evidence>
<dbReference type="SUPFAM" id="SSF52964">
    <property type="entry name" value="TolB, N-terminal domain"/>
    <property type="match status" value="1"/>
</dbReference>
<reference evidence="8" key="1">
    <citation type="journal article" date="2024" name="Toxins">
        <title>Genome Sequence Analysis of Native Xenorhabdus Strains Isolated from Entomopathogenic Nematodes in Argentina.</title>
        <authorList>
            <person name="Palma L."/>
            <person name="Frizzo L."/>
            <person name="Kaiser S."/>
            <person name="Berry C."/>
            <person name="Caballero P."/>
            <person name="Bode H.B."/>
            <person name="Del Valle E.E."/>
        </authorList>
    </citation>
    <scope>NUCLEOTIDE SEQUENCE [LARGE SCALE GENOMIC DNA]</scope>
    <source>
        <strain evidence="8">Reich</strain>
    </source>
</reference>
<evidence type="ECO:0000256" key="5">
    <source>
        <dbReference type="HAMAP-Rule" id="MF_00671"/>
    </source>
</evidence>
<evidence type="ECO:0000256" key="3">
    <source>
        <dbReference type="ARBA" id="ARBA00022729"/>
    </source>
</evidence>
<dbReference type="Gene3D" id="3.40.50.10070">
    <property type="entry name" value="TolB, N-terminal domain"/>
    <property type="match status" value="1"/>
</dbReference>
<feature type="signal peptide" evidence="5">
    <location>
        <begin position="1"/>
        <end position="29"/>
    </location>
</feature>
<dbReference type="Proteomes" id="UP001271640">
    <property type="component" value="Unassembled WGS sequence"/>
</dbReference>
<dbReference type="NCBIfam" id="TIGR02800">
    <property type="entry name" value="propeller_TolB"/>
    <property type="match status" value="1"/>
</dbReference>
<dbReference type="SUPFAM" id="SSF69304">
    <property type="entry name" value="Tricorn protease N-terminal domain"/>
    <property type="match status" value="1"/>
</dbReference>
<protein>
    <recommendedName>
        <fullName evidence="5">Tol-Pal system protein TolB</fullName>
    </recommendedName>
</protein>
<comment type="subunit">
    <text evidence="5">The Tol-Pal system is composed of five core proteins: the inner membrane proteins TolA, TolQ and TolR, the periplasmic protein TolB and the outer membrane protein Pal. They form a network linking the inner and outer membranes and the peptidoglycan layer.</text>
</comment>
<dbReference type="InterPro" id="IPR014167">
    <property type="entry name" value="Tol-Pal_TolB"/>
</dbReference>
<keyword evidence="3 5" id="KW-0732">Signal</keyword>
<keyword evidence="4 5" id="KW-0574">Periplasm</keyword>
<name>A0ABU4SGC3_9GAMM</name>
<keyword evidence="8" id="KW-1185">Reference proteome</keyword>
<evidence type="ECO:0000313" key="7">
    <source>
        <dbReference type="EMBL" id="MDX7997683.1"/>
    </source>
</evidence>
<dbReference type="Pfam" id="PF07676">
    <property type="entry name" value="PD40"/>
    <property type="match status" value="4"/>
</dbReference>
<organism evidence="7 8">
    <name type="scientific">Xenorhabdus littoralis</name>
    <dbReference type="NCBI Taxonomy" id="2582835"/>
    <lineage>
        <taxon>Bacteria</taxon>
        <taxon>Pseudomonadati</taxon>
        <taxon>Pseudomonadota</taxon>
        <taxon>Gammaproteobacteria</taxon>
        <taxon>Enterobacterales</taxon>
        <taxon>Morganellaceae</taxon>
        <taxon>Xenorhabdus</taxon>
    </lineage>
</organism>
<evidence type="ECO:0000256" key="1">
    <source>
        <dbReference type="ARBA" id="ARBA00004418"/>
    </source>
</evidence>
<comment type="function">
    <text evidence="5">Part of the Tol-Pal system, which plays a role in outer membrane invagination during cell division and is important for maintaining outer membrane integrity. TolB occupies a key intermediary position in the Tol-Pal system because it communicates directly with both membrane-embedded components, Pal in the outer membrane and TolA in the inner membrane.</text>
</comment>
<evidence type="ECO:0000313" key="8">
    <source>
        <dbReference type="Proteomes" id="UP001271640"/>
    </source>
</evidence>
<feature type="chain" id="PRO_5044909126" description="Tol-Pal system protein TolB" evidence="5">
    <location>
        <begin position="30"/>
        <end position="439"/>
    </location>
</feature>
<dbReference type="InterPro" id="IPR011042">
    <property type="entry name" value="6-blade_b-propeller_TolB-like"/>
</dbReference>
<comment type="subcellular location">
    <subcellularLocation>
        <location evidence="1 5">Periplasm</location>
    </subcellularLocation>
</comment>
<dbReference type="InterPro" id="IPR007195">
    <property type="entry name" value="TolB_N"/>
</dbReference>
<gene>
    <name evidence="5 7" type="primary">tolB</name>
    <name evidence="7" type="ORF">FE394_00340</name>
</gene>
<comment type="caution">
    <text evidence="7">The sequence shown here is derived from an EMBL/GenBank/DDBJ whole genome shotgun (WGS) entry which is preliminary data.</text>
</comment>
<proteinExistence type="inferred from homology"/>
<accession>A0ABU4SGC3</accession>
<dbReference type="Gene3D" id="2.120.10.30">
    <property type="entry name" value="TolB, C-terminal domain"/>
    <property type="match status" value="1"/>
</dbReference>
<evidence type="ECO:0000256" key="4">
    <source>
        <dbReference type="ARBA" id="ARBA00022764"/>
    </source>
</evidence>
<comment type="similarity">
    <text evidence="2 5">Belongs to the TolB family.</text>
</comment>
<dbReference type="EMBL" id="VCDP01000002">
    <property type="protein sequence ID" value="MDX7997683.1"/>
    <property type="molecule type" value="Genomic_DNA"/>
</dbReference>
<dbReference type="PANTHER" id="PTHR36842">
    <property type="entry name" value="PROTEIN TOLB HOMOLOG"/>
    <property type="match status" value="1"/>
</dbReference>
<feature type="domain" description="TolB N-terminal" evidence="6">
    <location>
        <begin position="31"/>
        <end position="130"/>
    </location>
</feature>
<sequence length="439" mass="47482" precursor="true">MKQIFNQMFKQNLKIILGFLMMWAALAHAEVRIEITQGVDSARPIGVVPFKWTGEGNAPEDIGSIIAADLRNSGKFNPIDPTRMPQQPTTASEVTPAAWTALGIDSVIVGRIQPSADGKFLVSYQLVDAAGTPGAVLAQEQFSIEKKWLRYAAHAASDQVFEKLTGIKGAFRTRIAYVVKNTSGGKYPYELRVSDYDGYNQFTVHRSPEPLMSPAWSPDASKLAYVTFESGRSALVVQTLATSAVRQIASFPRHNGAPAFSPDGTKLAFALSKTGSLNLNVMDLASGQIRQVTDGRSNNTEPSWMPDSQTLVYTSDQGGRPQLYKIDINGGAPQRLTWEGSQNQDADVSPDGSFIVMVSSANGSQHIAKQDLATGSVQILTDTFLDETPSIAPNGTMVIYSSTQGWGTVLQLVSTDGRFKARLPATDGQVKSPAWSPYL</sequence>
<dbReference type="HAMAP" id="MF_00671">
    <property type="entry name" value="TolB"/>
    <property type="match status" value="1"/>
</dbReference>
<dbReference type="PANTHER" id="PTHR36842:SF1">
    <property type="entry name" value="PROTEIN TOLB"/>
    <property type="match status" value="1"/>
</dbReference>
<keyword evidence="5" id="KW-0132">Cell division</keyword>